<dbReference type="InterPro" id="IPR041674">
    <property type="entry name" value="TetR_C_22"/>
</dbReference>
<evidence type="ECO:0000256" key="1">
    <source>
        <dbReference type="ARBA" id="ARBA00023125"/>
    </source>
</evidence>
<reference evidence="5 6" key="1">
    <citation type="submission" date="2019-01" db="EMBL/GenBank/DDBJ databases">
        <title>Agromyces.</title>
        <authorList>
            <person name="Li J."/>
        </authorList>
    </citation>
    <scope>NUCLEOTIDE SEQUENCE [LARGE SCALE GENOMIC DNA]</scope>
    <source>
        <strain evidence="5 6">DSM 23870</strain>
    </source>
</reference>
<keyword evidence="6" id="KW-1185">Reference proteome</keyword>
<dbReference type="AlphaFoldDB" id="A0A4Q2M4Y4"/>
<dbReference type="InterPro" id="IPR001647">
    <property type="entry name" value="HTH_TetR"/>
</dbReference>
<protein>
    <submittedName>
        <fullName evidence="5">TetR/AcrR family transcriptional regulator</fullName>
    </submittedName>
</protein>
<feature type="domain" description="HTH tetR-type" evidence="4">
    <location>
        <begin position="99"/>
        <end position="159"/>
    </location>
</feature>
<gene>
    <name evidence="5" type="ORF">ESP50_11105</name>
</gene>
<dbReference type="PROSITE" id="PS50977">
    <property type="entry name" value="HTH_TETR_2"/>
    <property type="match status" value="1"/>
</dbReference>
<dbReference type="Pfam" id="PF17928">
    <property type="entry name" value="TetR_C_22"/>
    <property type="match status" value="1"/>
</dbReference>
<dbReference type="Pfam" id="PF00440">
    <property type="entry name" value="TetR_N"/>
    <property type="match status" value="1"/>
</dbReference>
<sequence length="294" mass="32114">MSAASHPALTEGVDHVLEAGRPVRLPKGETAAVRCVQISRHSSSLSRSRCDGRRRPPGSAGRVGSRKTLGGSVALGQHITDDDDTLANVRTEPTQSRSSKRLDHLLDAAAAIVDDGEAERMTTAEVAERAGASIGTVYRYFPDRLAILAALRQRATRRFRQKLAEELSIEHPEDWMSLLDTVVDVYVEMYRSEPGFSVIGAGNRERVEDDGDESRPSIFAVRLAREIAEGFDVENDADLRFSLDICVEIGEALVARAFATDPAGDERYIAECRRILHSYLGEHLATAESRASAA</sequence>
<dbReference type="Gene3D" id="1.10.357.10">
    <property type="entry name" value="Tetracycline Repressor, domain 2"/>
    <property type="match status" value="1"/>
</dbReference>
<dbReference type="Proteomes" id="UP000292686">
    <property type="component" value="Unassembled WGS sequence"/>
</dbReference>
<accession>A0A4Q2M4Y4</accession>
<evidence type="ECO:0000256" key="3">
    <source>
        <dbReference type="SAM" id="MobiDB-lite"/>
    </source>
</evidence>
<proteinExistence type="predicted"/>
<dbReference type="GO" id="GO:0003677">
    <property type="term" value="F:DNA binding"/>
    <property type="evidence" value="ECO:0007669"/>
    <property type="project" value="UniProtKB-UniRule"/>
</dbReference>
<keyword evidence="1 2" id="KW-0238">DNA-binding</keyword>
<feature type="region of interest" description="Disordered" evidence="3">
    <location>
        <begin position="44"/>
        <end position="77"/>
    </location>
</feature>
<dbReference type="InterPro" id="IPR009057">
    <property type="entry name" value="Homeodomain-like_sf"/>
</dbReference>
<comment type="caution">
    <text evidence="5">The sequence shown here is derived from an EMBL/GenBank/DDBJ whole genome shotgun (WGS) entry which is preliminary data.</text>
</comment>
<dbReference type="SUPFAM" id="SSF46689">
    <property type="entry name" value="Homeodomain-like"/>
    <property type="match status" value="1"/>
</dbReference>
<name>A0A4Q2M4Y4_9MICO</name>
<evidence type="ECO:0000259" key="4">
    <source>
        <dbReference type="PROSITE" id="PS50977"/>
    </source>
</evidence>
<dbReference type="EMBL" id="SDPM01000005">
    <property type="protein sequence ID" value="RXZ86297.1"/>
    <property type="molecule type" value="Genomic_DNA"/>
</dbReference>
<evidence type="ECO:0000313" key="6">
    <source>
        <dbReference type="Proteomes" id="UP000292686"/>
    </source>
</evidence>
<organism evidence="5 6">
    <name type="scientific">Agromyces atrinae</name>
    <dbReference type="NCBI Taxonomy" id="592376"/>
    <lineage>
        <taxon>Bacteria</taxon>
        <taxon>Bacillati</taxon>
        <taxon>Actinomycetota</taxon>
        <taxon>Actinomycetes</taxon>
        <taxon>Micrococcales</taxon>
        <taxon>Microbacteriaceae</taxon>
        <taxon>Agromyces</taxon>
    </lineage>
</organism>
<evidence type="ECO:0000313" key="5">
    <source>
        <dbReference type="EMBL" id="RXZ86297.1"/>
    </source>
</evidence>
<dbReference type="OrthoDB" id="9816320at2"/>
<feature type="DNA-binding region" description="H-T-H motif" evidence="2">
    <location>
        <begin position="122"/>
        <end position="141"/>
    </location>
</feature>
<evidence type="ECO:0000256" key="2">
    <source>
        <dbReference type="PROSITE-ProRule" id="PRU00335"/>
    </source>
</evidence>